<organism evidence="1 2">
    <name type="scientific">Candidatus Kerfeldbacteria bacterium CG15_BIG_FIL_POST_REV_8_21_14_020_45_12</name>
    <dbReference type="NCBI Taxonomy" id="2014247"/>
    <lineage>
        <taxon>Bacteria</taxon>
        <taxon>Candidatus Kerfeldiibacteriota</taxon>
    </lineage>
</organism>
<name>A0A2M7H2I9_9BACT</name>
<dbReference type="Proteomes" id="UP000230292">
    <property type="component" value="Unassembled WGS sequence"/>
</dbReference>
<evidence type="ECO:0000313" key="1">
    <source>
        <dbReference type="EMBL" id="PIW36441.1"/>
    </source>
</evidence>
<accession>A0A2M7H2I9</accession>
<protein>
    <submittedName>
        <fullName evidence="1">Uncharacterized protein</fullName>
    </submittedName>
</protein>
<dbReference type="AlphaFoldDB" id="A0A2M7H2I9"/>
<gene>
    <name evidence="1" type="ORF">COW24_05300</name>
</gene>
<comment type="caution">
    <text evidence="1">The sequence shown here is derived from an EMBL/GenBank/DDBJ whole genome shotgun (WGS) entry which is preliminary data.</text>
</comment>
<proteinExistence type="predicted"/>
<sequence>MRIERSGERKSRPRAAELDVNKEPIEVRRFNLETDITIEDWNKIADFFRGQVSFLEHIGSRRVTDDMSTAQQRQLAEFVEIVEVMRPGFLADLWSRQDRYTMHKDPLGELQRLRRRFLEETDEDDPSPIFSAARIVDNSNEPLSVNNAAGVRDDMLSHWNNGRQGWVVGSAFRYALMHPSDPQSLELTQEHWDIFHELLTSKRERPDVVHGLLPLMFKLSAIAADRIELSEDRQHLVFQRRAETFDAAGAQTLPDRAVL</sequence>
<dbReference type="EMBL" id="PFGC01000053">
    <property type="protein sequence ID" value="PIW36441.1"/>
    <property type="molecule type" value="Genomic_DNA"/>
</dbReference>
<evidence type="ECO:0000313" key="2">
    <source>
        <dbReference type="Proteomes" id="UP000230292"/>
    </source>
</evidence>
<reference evidence="1 2" key="1">
    <citation type="submission" date="2017-09" db="EMBL/GenBank/DDBJ databases">
        <title>Depth-based differentiation of microbial function through sediment-hosted aquifers and enrichment of novel symbionts in the deep terrestrial subsurface.</title>
        <authorList>
            <person name="Probst A.J."/>
            <person name="Ladd B."/>
            <person name="Jarett J.K."/>
            <person name="Geller-Mcgrath D.E."/>
            <person name="Sieber C.M."/>
            <person name="Emerson J.B."/>
            <person name="Anantharaman K."/>
            <person name="Thomas B.C."/>
            <person name="Malmstrom R."/>
            <person name="Stieglmeier M."/>
            <person name="Klingl A."/>
            <person name="Woyke T."/>
            <person name="Ryan C.M."/>
            <person name="Banfield J.F."/>
        </authorList>
    </citation>
    <scope>NUCLEOTIDE SEQUENCE [LARGE SCALE GENOMIC DNA]</scope>
    <source>
        <strain evidence="1">CG15_BIG_FIL_POST_REV_8_21_14_020_45_12</strain>
    </source>
</reference>